<dbReference type="EMBL" id="CACVAW010000018">
    <property type="protein sequence ID" value="CAA6805382.1"/>
    <property type="molecule type" value="Genomic_DNA"/>
</dbReference>
<evidence type="ECO:0000313" key="1">
    <source>
        <dbReference type="EMBL" id="CAA6805382.1"/>
    </source>
</evidence>
<gene>
    <name evidence="1" type="ORF">HELGO_WM13156</name>
</gene>
<name>A0A6S6S6N9_9BACT</name>
<sequence length="175" mass="20482">MKITILILLSSLLFAKKASSECDISYNLLYSIASVEAHPKRGIGYPFLISFNKSRDSSKVRSKYKNKFIDKRSIDCESKEKCTKIFKYLRSVGITNLDLGAFQINYNYHKIKIENYFNLSQSYKKACDILMNLKSSYGWNWNTVGKYHSFTKKRSRAYASRVYEKYININKKLLK</sequence>
<evidence type="ECO:0008006" key="2">
    <source>
        <dbReference type="Google" id="ProtNLM"/>
    </source>
</evidence>
<dbReference type="SUPFAM" id="SSF53955">
    <property type="entry name" value="Lysozyme-like"/>
    <property type="match status" value="1"/>
</dbReference>
<proteinExistence type="predicted"/>
<accession>A0A6S6S6N9</accession>
<organism evidence="1">
    <name type="scientific">uncultured Campylobacterales bacterium</name>
    <dbReference type="NCBI Taxonomy" id="352960"/>
    <lineage>
        <taxon>Bacteria</taxon>
        <taxon>Pseudomonadati</taxon>
        <taxon>Campylobacterota</taxon>
        <taxon>Epsilonproteobacteria</taxon>
        <taxon>Campylobacterales</taxon>
        <taxon>environmental samples</taxon>
    </lineage>
</organism>
<dbReference type="AlphaFoldDB" id="A0A6S6S6N9"/>
<dbReference type="InterPro" id="IPR023346">
    <property type="entry name" value="Lysozyme-like_dom_sf"/>
</dbReference>
<reference evidence="1" key="1">
    <citation type="submission" date="2020-01" db="EMBL/GenBank/DDBJ databases">
        <authorList>
            <person name="Meier V. D."/>
            <person name="Meier V D."/>
        </authorList>
    </citation>
    <scope>NUCLEOTIDE SEQUENCE</scope>
    <source>
        <strain evidence="1">HLG_WM_MAG_12</strain>
    </source>
</reference>
<protein>
    <recommendedName>
        <fullName evidence="2">Transglycosylase SLT domain-containing protein</fullName>
    </recommendedName>
</protein>